<gene>
    <name evidence="1" type="primary">ORF143734</name>
</gene>
<protein>
    <submittedName>
        <fullName evidence="1">Uncharacterized protein</fullName>
    </submittedName>
</protein>
<name>A0A0B7AVG9_9EUPU</name>
<dbReference type="EMBL" id="HACG01037777">
    <property type="protein sequence ID" value="CEK84642.1"/>
    <property type="molecule type" value="Transcribed_RNA"/>
</dbReference>
<organism evidence="1">
    <name type="scientific">Arion vulgaris</name>
    <dbReference type="NCBI Taxonomy" id="1028688"/>
    <lineage>
        <taxon>Eukaryota</taxon>
        <taxon>Metazoa</taxon>
        <taxon>Spiralia</taxon>
        <taxon>Lophotrochozoa</taxon>
        <taxon>Mollusca</taxon>
        <taxon>Gastropoda</taxon>
        <taxon>Heterobranchia</taxon>
        <taxon>Euthyneura</taxon>
        <taxon>Panpulmonata</taxon>
        <taxon>Eupulmonata</taxon>
        <taxon>Stylommatophora</taxon>
        <taxon>Helicina</taxon>
        <taxon>Arionoidea</taxon>
        <taxon>Arionidae</taxon>
        <taxon>Arion</taxon>
    </lineage>
</organism>
<accession>A0A0B7AVG9</accession>
<dbReference type="AlphaFoldDB" id="A0A0B7AVG9"/>
<reference evidence="1" key="1">
    <citation type="submission" date="2014-12" db="EMBL/GenBank/DDBJ databases">
        <title>Insight into the proteome of Arion vulgaris.</title>
        <authorList>
            <person name="Aradska J."/>
            <person name="Bulat T."/>
            <person name="Smidak R."/>
            <person name="Sarate P."/>
            <person name="Gangsoo J."/>
            <person name="Sialana F."/>
            <person name="Bilban M."/>
            <person name="Lubec G."/>
        </authorList>
    </citation>
    <scope>NUCLEOTIDE SEQUENCE</scope>
    <source>
        <tissue evidence="1">Skin</tissue>
    </source>
</reference>
<proteinExistence type="predicted"/>
<feature type="non-terminal residue" evidence="1">
    <location>
        <position position="1"/>
    </location>
</feature>
<sequence>SRTQPASAKSSVCAMKICSIDVILKVKCNYFTSHTSELYLASPTSSTCAMPTCVSYHILPHLSVSCYSYEL</sequence>
<evidence type="ECO:0000313" key="1">
    <source>
        <dbReference type="EMBL" id="CEK84642.1"/>
    </source>
</evidence>